<comment type="caution">
    <text evidence="1">The sequence shown here is derived from an EMBL/GenBank/DDBJ whole genome shotgun (WGS) entry which is preliminary data.</text>
</comment>
<dbReference type="Proteomes" id="UP000011593">
    <property type="component" value="Unassembled WGS sequence"/>
</dbReference>
<keyword evidence="2" id="KW-1185">Reference proteome</keyword>
<dbReference type="EMBL" id="AOIE01000123">
    <property type="protein sequence ID" value="ELY69174.1"/>
    <property type="molecule type" value="Genomic_DNA"/>
</dbReference>
<name>L9Y521_NATP1</name>
<evidence type="ECO:0000313" key="1">
    <source>
        <dbReference type="EMBL" id="ELY69174.1"/>
    </source>
</evidence>
<sequence>MSVTMMAIAITSMGSYSVMNSTIAPIMMRKSSFVVTSGFLWLGNPQLGETQHKMRFSLDPCLSLSRLEISSWELRIWRRYSTQHRY</sequence>
<dbReference type="AlphaFoldDB" id="L9Y521"/>
<gene>
    <name evidence="1" type="ORF">C488_20842</name>
</gene>
<organism evidence="1 2">
    <name type="scientific">Natrinema pellirubrum (strain DSM 15624 / CIP 106293 / JCM 10476 / NCIMB 786 / 157)</name>
    <dbReference type="NCBI Taxonomy" id="797303"/>
    <lineage>
        <taxon>Archaea</taxon>
        <taxon>Methanobacteriati</taxon>
        <taxon>Methanobacteriota</taxon>
        <taxon>Stenosarchaea group</taxon>
        <taxon>Halobacteria</taxon>
        <taxon>Halobacteriales</taxon>
        <taxon>Natrialbaceae</taxon>
        <taxon>Natrinema</taxon>
    </lineage>
</organism>
<evidence type="ECO:0000313" key="2">
    <source>
        <dbReference type="Proteomes" id="UP000011593"/>
    </source>
</evidence>
<proteinExistence type="predicted"/>
<reference evidence="1 2" key="1">
    <citation type="journal article" date="2014" name="PLoS Genet.">
        <title>Phylogenetically driven sequencing of extremely halophilic archaea reveals strategies for static and dynamic osmo-response.</title>
        <authorList>
            <person name="Becker E.A."/>
            <person name="Seitzer P.M."/>
            <person name="Tritt A."/>
            <person name="Larsen D."/>
            <person name="Krusor M."/>
            <person name="Yao A.I."/>
            <person name="Wu D."/>
            <person name="Madern D."/>
            <person name="Eisen J.A."/>
            <person name="Darling A.E."/>
            <person name="Facciotti M.T."/>
        </authorList>
    </citation>
    <scope>NUCLEOTIDE SEQUENCE [LARGE SCALE GENOMIC DNA]</scope>
    <source>
        <strain evidence="1 2">DSM 15624</strain>
    </source>
</reference>
<protein>
    <submittedName>
        <fullName evidence="1">Uncharacterized protein</fullName>
    </submittedName>
</protein>
<accession>L9Y521</accession>